<dbReference type="InterPro" id="IPR029058">
    <property type="entry name" value="AB_hydrolase_fold"/>
</dbReference>
<accession>A0A844QCC8</accession>
<dbReference type="Proteomes" id="UP000463224">
    <property type="component" value="Unassembled WGS sequence"/>
</dbReference>
<protein>
    <submittedName>
        <fullName evidence="2">Alpha/beta fold hydrolase</fullName>
    </submittedName>
</protein>
<gene>
    <name evidence="2" type="ORF">GN330_06530</name>
</gene>
<dbReference type="PANTHER" id="PTHR43194:SF2">
    <property type="entry name" value="PEROXISOMAL MEMBRANE PROTEIN LPX1"/>
    <property type="match status" value="1"/>
</dbReference>
<proteinExistence type="predicted"/>
<dbReference type="RefSeq" id="WP_156711795.1">
    <property type="nucleotide sequence ID" value="NZ_WPHG01000001.1"/>
</dbReference>
<dbReference type="AlphaFoldDB" id="A0A844QCC8"/>
<dbReference type="EMBL" id="WPHG01000001">
    <property type="protein sequence ID" value="MVA96905.1"/>
    <property type="molecule type" value="Genomic_DNA"/>
</dbReference>
<dbReference type="Gene3D" id="3.40.50.1820">
    <property type="entry name" value="alpha/beta hydrolase"/>
    <property type="match status" value="1"/>
</dbReference>
<name>A0A844QCC8_9HYPH</name>
<keyword evidence="3" id="KW-1185">Reference proteome</keyword>
<dbReference type="InterPro" id="IPR050228">
    <property type="entry name" value="Carboxylesterase_BioH"/>
</dbReference>
<dbReference type="PRINTS" id="PR00111">
    <property type="entry name" value="ABHYDROLASE"/>
</dbReference>
<dbReference type="SUPFAM" id="SSF53474">
    <property type="entry name" value="alpha/beta-Hydrolases"/>
    <property type="match status" value="1"/>
</dbReference>
<comment type="caution">
    <text evidence="2">The sequence shown here is derived from an EMBL/GenBank/DDBJ whole genome shotgun (WGS) entry which is preliminary data.</text>
</comment>
<dbReference type="InterPro" id="IPR000073">
    <property type="entry name" value="AB_hydrolase_1"/>
</dbReference>
<evidence type="ECO:0000313" key="2">
    <source>
        <dbReference type="EMBL" id="MVA96905.1"/>
    </source>
</evidence>
<dbReference type="Pfam" id="PF12697">
    <property type="entry name" value="Abhydrolase_6"/>
    <property type="match status" value="1"/>
</dbReference>
<sequence length="261" mass="28426">MKDTHLQGFARTSRTINGIRTELLEIGDGPPLVFLHGTGTFTGFEMARQWAASHRVIIPFHPNFGLSADSPDYDGIEDYVLHYLDLFDSLGLGAVDLVGFSLGGWIAAELALRQPARVSRLVLVAPAGLVDPQAPAPNLFAFESQEVPAYLAHDPTRILHYLPAGPDAAFEAALGREMGAAQRIAGGNIQGNPLLSRWLHRLTMPVLLLWGAKDRLRPTAQAQSWADRLPDARTHLVAETGHLVFEETPEAARVVTDFLGD</sequence>
<keyword evidence="2" id="KW-0378">Hydrolase</keyword>
<evidence type="ECO:0000259" key="1">
    <source>
        <dbReference type="Pfam" id="PF12697"/>
    </source>
</evidence>
<evidence type="ECO:0000313" key="3">
    <source>
        <dbReference type="Proteomes" id="UP000463224"/>
    </source>
</evidence>
<dbReference type="PANTHER" id="PTHR43194">
    <property type="entry name" value="HYDROLASE ALPHA/BETA FOLD FAMILY"/>
    <property type="match status" value="1"/>
</dbReference>
<feature type="domain" description="AB hydrolase-1" evidence="1">
    <location>
        <begin position="32"/>
        <end position="251"/>
    </location>
</feature>
<dbReference type="GO" id="GO:0016787">
    <property type="term" value="F:hydrolase activity"/>
    <property type="evidence" value="ECO:0007669"/>
    <property type="project" value="UniProtKB-KW"/>
</dbReference>
<reference evidence="2 3" key="1">
    <citation type="submission" date="2019-12" db="EMBL/GenBank/DDBJ databases">
        <title>Nitratireductor arenosus sp. nov., Isolated from sea sand, Jeju island, South Korea.</title>
        <authorList>
            <person name="Kim W."/>
        </authorList>
    </citation>
    <scope>NUCLEOTIDE SEQUENCE [LARGE SCALE GENOMIC DNA]</scope>
    <source>
        <strain evidence="2 3">CAU 1489</strain>
    </source>
</reference>
<organism evidence="2 3">
    <name type="scientific">Nitratireductor arenosus</name>
    <dbReference type="NCBI Taxonomy" id="2682096"/>
    <lineage>
        <taxon>Bacteria</taxon>
        <taxon>Pseudomonadati</taxon>
        <taxon>Pseudomonadota</taxon>
        <taxon>Alphaproteobacteria</taxon>
        <taxon>Hyphomicrobiales</taxon>
        <taxon>Phyllobacteriaceae</taxon>
        <taxon>Nitratireductor</taxon>
    </lineage>
</organism>